<keyword evidence="3" id="KW-0472">Membrane</keyword>
<keyword evidence="1" id="KW-0175">Coiled coil</keyword>
<keyword evidence="5" id="KW-1185">Reference proteome</keyword>
<feature type="region of interest" description="Disordered" evidence="2">
    <location>
        <begin position="213"/>
        <end position="233"/>
    </location>
</feature>
<evidence type="ECO:0000313" key="5">
    <source>
        <dbReference type="Proteomes" id="UP000515743"/>
    </source>
</evidence>
<dbReference type="AlphaFoldDB" id="A0A7G7CQ09"/>
<feature type="coiled-coil region" evidence="1">
    <location>
        <begin position="381"/>
        <end position="408"/>
    </location>
</feature>
<dbReference type="Gene3D" id="1.25.40.10">
    <property type="entry name" value="Tetratricopeptide repeat domain"/>
    <property type="match status" value="1"/>
</dbReference>
<reference evidence="4 5" key="1">
    <citation type="submission" date="2020-07" db="EMBL/GenBank/DDBJ databases">
        <title>Complete genome and description of Corynebacterium incognita strain Marseille-Q3630 sp. nov.</title>
        <authorList>
            <person name="Boxberger M."/>
        </authorList>
    </citation>
    <scope>NUCLEOTIDE SEQUENCE [LARGE SCALE GENOMIC DNA]</scope>
    <source>
        <strain evidence="4 5">Marseille-Q3630</strain>
    </source>
</reference>
<keyword evidence="3" id="KW-1133">Transmembrane helix</keyword>
<dbReference type="EMBL" id="CP059404">
    <property type="protein sequence ID" value="QNE89675.1"/>
    <property type="molecule type" value="Genomic_DNA"/>
</dbReference>
<dbReference type="Proteomes" id="UP000515743">
    <property type="component" value="Chromosome"/>
</dbReference>
<evidence type="ECO:0000256" key="2">
    <source>
        <dbReference type="SAM" id="MobiDB-lite"/>
    </source>
</evidence>
<dbReference type="KEGG" id="cik:H0194_01015"/>
<gene>
    <name evidence="4" type="ORF">H0194_01015</name>
</gene>
<sequence>MNSHDKSAQFKIPAGRDDVRHYVEREGERWPWALAETVAAHKVDDSELFTFLSDVAWDARQAGLSAIQFIELESVVNVAEGADRFTLAFLYLQSHRYEFHHSAIRQAVARLRRSDEWEELNRRGFLEGMSLFAEAASGSQPSGESMIELSERSNDWKVSHLLLHGMWLDPHGQYSDEMLSLADRLLELNSDDQIAWMRKAEAYRRKLMGVTAHGLDSGQKNSGESRNSATRRSGRYYAEKAVEAIDRAIELNDPSDTALHDGLVQQRLSITQHSQLNQYFEQKLAEIRNEIDGKTELSIAEVEKIVRNYSDELQEGSQAMLFRIMEIIALFVALIGLLATTVGVSVAGELSVLERLAILAGSSAFLIFFFVMVHVLARPKYGQVLARRREQERELKTLKETISRQNAEVD</sequence>
<dbReference type="RefSeq" id="WP_185176049.1">
    <property type="nucleotide sequence ID" value="NZ_CP059404.1"/>
</dbReference>
<evidence type="ECO:0000256" key="1">
    <source>
        <dbReference type="SAM" id="Coils"/>
    </source>
</evidence>
<dbReference type="SUPFAM" id="SSF48439">
    <property type="entry name" value="Protein prenylyltransferase"/>
    <property type="match status" value="1"/>
</dbReference>
<accession>A0A7G7CQ09</accession>
<name>A0A7G7CQ09_9CORY</name>
<protein>
    <submittedName>
        <fullName evidence="4">Uncharacterized protein</fullName>
    </submittedName>
</protein>
<evidence type="ECO:0000313" key="4">
    <source>
        <dbReference type="EMBL" id="QNE89675.1"/>
    </source>
</evidence>
<keyword evidence="3" id="KW-0812">Transmembrane</keyword>
<feature type="transmembrane region" description="Helical" evidence="3">
    <location>
        <begin position="356"/>
        <end position="377"/>
    </location>
</feature>
<dbReference type="InterPro" id="IPR011990">
    <property type="entry name" value="TPR-like_helical_dom_sf"/>
</dbReference>
<organism evidence="4 5">
    <name type="scientific">Corynebacterium incognita</name>
    <dbReference type="NCBI Taxonomy" id="2754725"/>
    <lineage>
        <taxon>Bacteria</taxon>
        <taxon>Bacillati</taxon>
        <taxon>Actinomycetota</taxon>
        <taxon>Actinomycetes</taxon>
        <taxon>Mycobacteriales</taxon>
        <taxon>Corynebacteriaceae</taxon>
        <taxon>Corynebacterium</taxon>
    </lineage>
</organism>
<evidence type="ECO:0000256" key="3">
    <source>
        <dbReference type="SAM" id="Phobius"/>
    </source>
</evidence>
<feature type="transmembrane region" description="Helical" evidence="3">
    <location>
        <begin position="327"/>
        <end position="350"/>
    </location>
</feature>
<feature type="compositionally biased region" description="Polar residues" evidence="2">
    <location>
        <begin position="218"/>
        <end position="231"/>
    </location>
</feature>
<proteinExistence type="predicted"/>